<dbReference type="InterPro" id="IPR050135">
    <property type="entry name" value="dGTPase-like"/>
</dbReference>
<dbReference type="GO" id="GO:0006203">
    <property type="term" value="P:dGTP catabolic process"/>
    <property type="evidence" value="ECO:0007669"/>
    <property type="project" value="TreeGrafter"/>
</dbReference>
<dbReference type="InterPro" id="IPR006674">
    <property type="entry name" value="HD_domain"/>
</dbReference>
<dbReference type="InterPro" id="IPR003607">
    <property type="entry name" value="HD/PDEase_dom"/>
</dbReference>
<evidence type="ECO:0000259" key="1">
    <source>
        <dbReference type="SMART" id="SM00471"/>
    </source>
</evidence>
<evidence type="ECO:0000313" key="3">
    <source>
        <dbReference type="Proteomes" id="UP001155241"/>
    </source>
</evidence>
<feature type="domain" description="HD/PDEase" evidence="1">
    <location>
        <begin position="63"/>
        <end position="201"/>
    </location>
</feature>
<proteinExistence type="predicted"/>
<evidence type="ECO:0000313" key="2">
    <source>
        <dbReference type="EMBL" id="MCO6044527.1"/>
    </source>
</evidence>
<dbReference type="SMART" id="SM00471">
    <property type="entry name" value="HDc"/>
    <property type="match status" value="1"/>
</dbReference>
<dbReference type="SUPFAM" id="SSF109604">
    <property type="entry name" value="HD-domain/PDEase-like"/>
    <property type="match status" value="1"/>
</dbReference>
<dbReference type="CDD" id="cd00077">
    <property type="entry name" value="HDc"/>
    <property type="match status" value="1"/>
</dbReference>
<sequence>MTDDLHSIPEFASRHAPQGLLRLPPGEDVPLTPRIRRLIDTPAFRRLSDVSQLGLVRMVYPGAGHSRFEHSLGVYRVALDFLERLASDTRFAGLVTARQAECFLLAALLHDIGHYPYCHPLEDIALDSVIHHEATARTAITEGPVAAALADDWNVSPQQVADLIEGRVDTPGERALSSMLSGPIDVDKVDYLARDSMHCGVPYGRNFDQRRLVSSLCLNASGDRLAVTEKGKTAAELMVFARYVMFSEVYWHHAARSATAMLQRAVYDLENELDWGLIFSATDEQFASHLLAVGQGRPAEGLVRSLFGGQRQLYKRVGQYSLLDSPAVYELVARRPYEWLVNCSTRLAERIADKTGEVVASHDVLIDAPPVKLEVQFNVDVYSSKANTYRPLGEVSPVVRTLAREQFDNYVKRVRVFASPPVANAVAQLDLDELLTLVAS</sequence>
<dbReference type="Pfam" id="PF01966">
    <property type="entry name" value="HD"/>
    <property type="match status" value="1"/>
</dbReference>
<dbReference type="GO" id="GO:0008832">
    <property type="term" value="F:dGTPase activity"/>
    <property type="evidence" value="ECO:0007669"/>
    <property type="project" value="TreeGrafter"/>
</dbReference>
<comment type="caution">
    <text evidence="2">The sequence shown here is derived from an EMBL/GenBank/DDBJ whole genome shotgun (WGS) entry which is preliminary data.</text>
</comment>
<accession>A0A9X2FAG8</accession>
<dbReference type="AlphaFoldDB" id="A0A9X2FAG8"/>
<name>A0A9X2FAG8_9BACT</name>
<organism evidence="2 3">
    <name type="scientific">Aeoliella straminimaris</name>
    <dbReference type="NCBI Taxonomy" id="2954799"/>
    <lineage>
        <taxon>Bacteria</taxon>
        <taxon>Pseudomonadati</taxon>
        <taxon>Planctomycetota</taxon>
        <taxon>Planctomycetia</taxon>
        <taxon>Pirellulales</taxon>
        <taxon>Lacipirellulaceae</taxon>
        <taxon>Aeoliella</taxon>
    </lineage>
</organism>
<dbReference type="Proteomes" id="UP001155241">
    <property type="component" value="Unassembled WGS sequence"/>
</dbReference>
<keyword evidence="3" id="KW-1185">Reference proteome</keyword>
<dbReference type="RefSeq" id="WP_252852632.1">
    <property type="nucleotide sequence ID" value="NZ_JAMXLR010000036.1"/>
</dbReference>
<protein>
    <submittedName>
        <fullName evidence="2">HD domain-containing protein</fullName>
    </submittedName>
</protein>
<dbReference type="EMBL" id="JAMXLR010000036">
    <property type="protein sequence ID" value="MCO6044527.1"/>
    <property type="molecule type" value="Genomic_DNA"/>
</dbReference>
<dbReference type="InterPro" id="IPR045509">
    <property type="entry name" value="HD_assoc_2"/>
</dbReference>
<gene>
    <name evidence="2" type="ORF">NG895_11480</name>
</gene>
<reference evidence="2" key="1">
    <citation type="submission" date="2022-06" db="EMBL/GenBank/DDBJ databases">
        <title>Aeoliella straminimaris, a novel planctomycete from sediments.</title>
        <authorList>
            <person name="Vitorino I.R."/>
            <person name="Lage O.M."/>
        </authorList>
    </citation>
    <scope>NUCLEOTIDE SEQUENCE</scope>
    <source>
        <strain evidence="2">ICT_H6.2</strain>
    </source>
</reference>
<dbReference type="PANTHER" id="PTHR11373">
    <property type="entry name" value="DEOXYNUCLEOSIDE TRIPHOSPHATE TRIPHOSPHOHYDROLASE"/>
    <property type="match status" value="1"/>
</dbReference>
<dbReference type="PANTHER" id="PTHR11373:SF4">
    <property type="entry name" value="DEOXYNUCLEOSIDE TRIPHOSPHATE TRIPHOSPHOHYDROLASE SAMHD1"/>
    <property type="match status" value="1"/>
</dbReference>
<dbReference type="Pfam" id="PF19276">
    <property type="entry name" value="HD_assoc_2"/>
    <property type="match status" value="1"/>
</dbReference>
<dbReference type="Gene3D" id="1.10.3210.10">
    <property type="entry name" value="Hypothetical protein af1432"/>
    <property type="match status" value="1"/>
</dbReference>